<sequence length="87" mass="9094">MPADELALDLDHALRTAGSRLAEAVGSAPTAETVRRLDTLLREMSGADQADRWEPGALATDPGWAEVRSLAREALAGLGGPGRCRGV</sequence>
<gene>
    <name evidence="1" type="ORF">FRZ02_32865</name>
</gene>
<keyword evidence="2" id="KW-1185">Reference proteome</keyword>
<comment type="caution">
    <text evidence="1">The sequence shown here is derived from an EMBL/GenBank/DDBJ whole genome shotgun (WGS) entry which is preliminary data.</text>
</comment>
<name>A0ABY3GP22_9ACTN</name>
<protein>
    <submittedName>
        <fullName evidence="1">Uncharacterized protein</fullName>
    </submittedName>
</protein>
<proteinExistence type="predicted"/>
<dbReference type="EMBL" id="VOGX01000095">
    <property type="protein sequence ID" value="TWV16104.1"/>
    <property type="molecule type" value="Genomic_DNA"/>
</dbReference>
<evidence type="ECO:0000313" key="1">
    <source>
        <dbReference type="EMBL" id="TWV16104.1"/>
    </source>
</evidence>
<dbReference type="Proteomes" id="UP000318052">
    <property type="component" value="Unassembled WGS sequence"/>
</dbReference>
<reference evidence="2" key="1">
    <citation type="journal article" date="2019" name="Microbiol. Resour. Announc.">
        <title>Draft Genomic Sequences of Streptomyces misionensis and Streptomyces albidoflavus, bacteria applied for phytopathogen biocontrol.</title>
        <authorList>
            <person name="Pylro V."/>
            <person name="Dias A."/>
            <person name="Andreote F."/>
            <person name="Varani A."/>
            <person name="Andreote C."/>
            <person name="Bernardo E."/>
            <person name="Martins T."/>
        </authorList>
    </citation>
    <scope>NUCLEOTIDE SEQUENCE [LARGE SCALE GENOMIC DNA]</scope>
    <source>
        <strain evidence="2">77</strain>
    </source>
</reference>
<organism evidence="1 2">
    <name type="scientific">Streptomyces albidoflavus</name>
    <dbReference type="NCBI Taxonomy" id="1886"/>
    <lineage>
        <taxon>Bacteria</taxon>
        <taxon>Bacillati</taxon>
        <taxon>Actinomycetota</taxon>
        <taxon>Actinomycetes</taxon>
        <taxon>Kitasatosporales</taxon>
        <taxon>Streptomycetaceae</taxon>
        <taxon>Streptomyces</taxon>
        <taxon>Streptomyces albidoflavus group</taxon>
    </lineage>
</organism>
<accession>A0ABY3GP22</accession>
<evidence type="ECO:0000313" key="2">
    <source>
        <dbReference type="Proteomes" id="UP000318052"/>
    </source>
</evidence>